<comment type="caution">
    <text evidence="2">The sequence shown here is derived from an EMBL/GenBank/DDBJ whole genome shotgun (WGS) entry which is preliminary data.</text>
</comment>
<dbReference type="PROSITE" id="PS50943">
    <property type="entry name" value="HTH_CROC1"/>
    <property type="match status" value="1"/>
</dbReference>
<dbReference type="CDD" id="cd00093">
    <property type="entry name" value="HTH_XRE"/>
    <property type="match status" value="1"/>
</dbReference>
<protein>
    <recommendedName>
        <fullName evidence="1">HTH cro/C1-type domain-containing protein</fullName>
    </recommendedName>
</protein>
<dbReference type="InterPro" id="IPR010982">
    <property type="entry name" value="Lambda_DNA-bd_dom_sf"/>
</dbReference>
<dbReference type="Pfam" id="PF01381">
    <property type="entry name" value="HTH_3"/>
    <property type="match status" value="1"/>
</dbReference>
<evidence type="ECO:0000313" key="2">
    <source>
        <dbReference type="EMBL" id="GAI33310.1"/>
    </source>
</evidence>
<gene>
    <name evidence="2" type="ORF">S06H3_49106</name>
</gene>
<dbReference type="SMART" id="SM00530">
    <property type="entry name" value="HTH_XRE"/>
    <property type="match status" value="1"/>
</dbReference>
<name>X1P2N8_9ZZZZ</name>
<proteinExistence type="predicted"/>
<dbReference type="GO" id="GO:0003677">
    <property type="term" value="F:DNA binding"/>
    <property type="evidence" value="ECO:0007669"/>
    <property type="project" value="InterPro"/>
</dbReference>
<accession>X1P2N8</accession>
<organism evidence="2">
    <name type="scientific">marine sediment metagenome</name>
    <dbReference type="NCBI Taxonomy" id="412755"/>
    <lineage>
        <taxon>unclassified sequences</taxon>
        <taxon>metagenomes</taxon>
        <taxon>ecological metagenomes</taxon>
    </lineage>
</organism>
<dbReference type="Gene3D" id="1.10.260.40">
    <property type="entry name" value="lambda repressor-like DNA-binding domains"/>
    <property type="match status" value="1"/>
</dbReference>
<reference evidence="2" key="1">
    <citation type="journal article" date="2014" name="Front. Microbiol.">
        <title>High frequency of phylogenetically diverse reductive dehalogenase-homologous genes in deep subseafloor sedimentary metagenomes.</title>
        <authorList>
            <person name="Kawai M."/>
            <person name="Futagami T."/>
            <person name="Toyoda A."/>
            <person name="Takaki Y."/>
            <person name="Nishi S."/>
            <person name="Hori S."/>
            <person name="Arai W."/>
            <person name="Tsubouchi T."/>
            <person name="Morono Y."/>
            <person name="Uchiyama I."/>
            <person name="Ito T."/>
            <person name="Fujiyama A."/>
            <person name="Inagaki F."/>
            <person name="Takami H."/>
        </authorList>
    </citation>
    <scope>NUCLEOTIDE SEQUENCE</scope>
    <source>
        <strain evidence="2">Expedition CK06-06</strain>
    </source>
</reference>
<feature type="domain" description="HTH cro/C1-type" evidence="1">
    <location>
        <begin position="22"/>
        <end position="76"/>
    </location>
</feature>
<evidence type="ECO:0000259" key="1">
    <source>
        <dbReference type="PROSITE" id="PS50943"/>
    </source>
</evidence>
<sequence>MFSRVLLQMRKRIEVKKFGKNIKLAGIELDLTQTQLAQRINSKQKSISRYEAGASLPSIKTLVKIAKILKKPAGYFLDE</sequence>
<dbReference type="AlphaFoldDB" id="X1P2N8"/>
<dbReference type="SUPFAM" id="SSF47413">
    <property type="entry name" value="lambda repressor-like DNA-binding domains"/>
    <property type="match status" value="1"/>
</dbReference>
<dbReference type="EMBL" id="BARV01030989">
    <property type="protein sequence ID" value="GAI33310.1"/>
    <property type="molecule type" value="Genomic_DNA"/>
</dbReference>
<dbReference type="InterPro" id="IPR001387">
    <property type="entry name" value="Cro/C1-type_HTH"/>
</dbReference>